<feature type="region of interest" description="Disordered" evidence="1">
    <location>
        <begin position="374"/>
        <end position="399"/>
    </location>
</feature>
<sequence length="731" mass="77010">MGSFTFKWEHPAEEVYVTGTFDSWTKSVKLEKQGDVFQKTVDLKNASGKIYYKWQRALAQAADPASTPARFCPVRHVMTRRTFLRTLHNPSHRGYPDRYDAKRKGAAPKPTLEGVSARSGEKLLDALSSWAKVSQFVVDNNWVINESAPKEPDHEGNINNFLNLDQITQAAPAAAVINSAVPSSSTAAMAGEQPVLANAADDTKVIDEKHVNETPAETTTESKPLNEKVLDEKAAEPQPTPTEIPGFFPVTPATELDKSIGISPLPASEGGVNPIFLQPGEKIPESITAQSTDAYVKLDKESYEKSDALPGFEGINTELPPVSSNTIPESSLPIASVQDATISTVTPTATTAILAGEVPLETKGALVPEIVKESQEKANVSPEASAETEEVKEKARVEEELKETVPVAAVTSEGTAKKEGGSDLDLAAIAATAGGAVIAAGGAVAAAAVAAKETVQEQSAPYIEQATTQATAAAKNLPDTVKEQLPVSLQQALVTETTPLDISVEVPPEVKESIVESNTSPEAAGNTEAVEDKKAVETELLEEVKPVPAAAESETVQVVAKDVAPVDVAPVVPAVIESKPEDVSAAVPAEVKKSLIEADKSPEAAANTEAVKDKKAVETELLKEVKAVPAEPEAKTEEVKTETPVAVTETAPVKTEAPVATTQTEQSKTETPVASTENGTTTTETTAAESGSKAAENGSKAGETEANGSSTKTKKKNRLSTYISKLKHKFA</sequence>
<feature type="compositionally biased region" description="Basic and acidic residues" evidence="1">
    <location>
        <begin position="389"/>
        <end position="399"/>
    </location>
</feature>
<protein>
    <submittedName>
        <fullName evidence="3">Cruciform DNA binding protein</fullName>
    </submittedName>
</protein>
<feature type="compositionally biased region" description="Low complexity" evidence="1">
    <location>
        <begin position="674"/>
        <end position="696"/>
    </location>
</feature>
<dbReference type="Proteomes" id="UP001498421">
    <property type="component" value="Unassembled WGS sequence"/>
</dbReference>
<gene>
    <name evidence="3" type="primary">CRP1</name>
    <name evidence="3" type="ORF">QQZ08_003843</name>
</gene>
<feature type="region of interest" description="Disordered" evidence="1">
    <location>
        <begin position="94"/>
        <end position="114"/>
    </location>
</feature>
<feature type="compositionally biased region" description="Polar residues" evidence="1">
    <location>
        <begin position="660"/>
        <end position="673"/>
    </location>
</feature>
<feature type="compositionally biased region" description="Basic and acidic residues" evidence="1">
    <location>
        <begin position="628"/>
        <end position="641"/>
    </location>
</feature>
<organism evidence="3 4">
    <name type="scientific">Neonectria magnoliae</name>
    <dbReference type="NCBI Taxonomy" id="2732573"/>
    <lineage>
        <taxon>Eukaryota</taxon>
        <taxon>Fungi</taxon>
        <taxon>Dikarya</taxon>
        <taxon>Ascomycota</taxon>
        <taxon>Pezizomycotina</taxon>
        <taxon>Sordariomycetes</taxon>
        <taxon>Hypocreomycetidae</taxon>
        <taxon>Hypocreales</taxon>
        <taxon>Nectriaceae</taxon>
        <taxon>Neonectria</taxon>
    </lineage>
</organism>
<feature type="domain" description="AMP-activated protein kinase glycogen-binding" evidence="2">
    <location>
        <begin position="4"/>
        <end position="47"/>
    </location>
</feature>
<evidence type="ECO:0000313" key="3">
    <source>
        <dbReference type="EMBL" id="KAK7429648.1"/>
    </source>
</evidence>
<dbReference type="EMBL" id="JAZAVK010000027">
    <property type="protein sequence ID" value="KAK7429648.1"/>
    <property type="molecule type" value="Genomic_DNA"/>
</dbReference>
<comment type="caution">
    <text evidence="3">The sequence shown here is derived from an EMBL/GenBank/DDBJ whole genome shotgun (WGS) entry which is preliminary data.</text>
</comment>
<dbReference type="InterPro" id="IPR032640">
    <property type="entry name" value="AMPK1_CBM"/>
</dbReference>
<feature type="region of interest" description="Disordered" evidence="1">
    <location>
        <begin position="628"/>
        <end position="731"/>
    </location>
</feature>
<dbReference type="Gene3D" id="2.60.40.10">
    <property type="entry name" value="Immunoglobulins"/>
    <property type="match status" value="2"/>
</dbReference>
<dbReference type="InterPro" id="IPR014756">
    <property type="entry name" value="Ig_E-set"/>
</dbReference>
<evidence type="ECO:0000256" key="1">
    <source>
        <dbReference type="SAM" id="MobiDB-lite"/>
    </source>
</evidence>
<dbReference type="Pfam" id="PF16561">
    <property type="entry name" value="AMPK1_CBM"/>
    <property type="match status" value="1"/>
</dbReference>
<dbReference type="SUPFAM" id="SSF81296">
    <property type="entry name" value="E set domains"/>
    <property type="match status" value="1"/>
</dbReference>
<keyword evidence="4" id="KW-1185">Reference proteome</keyword>
<reference evidence="3 4" key="1">
    <citation type="journal article" date="2025" name="Microbiol. Resour. Announc.">
        <title>Draft genome sequences for Neonectria magnoliae and Neonectria punicea, canker pathogens of Liriodendron tulipifera and Acer saccharum in West Virginia.</title>
        <authorList>
            <person name="Petronek H.M."/>
            <person name="Kasson M.T."/>
            <person name="Metheny A.M."/>
            <person name="Stauder C.M."/>
            <person name="Lovett B."/>
            <person name="Lynch S.C."/>
            <person name="Garnas J.R."/>
            <person name="Kasson L.R."/>
            <person name="Stajich J.E."/>
        </authorList>
    </citation>
    <scope>NUCLEOTIDE SEQUENCE [LARGE SCALE GENOMIC DNA]</scope>
    <source>
        <strain evidence="3 4">NRRL 64651</strain>
    </source>
</reference>
<feature type="compositionally biased region" description="Basic and acidic residues" evidence="1">
    <location>
        <begin position="94"/>
        <end position="103"/>
    </location>
</feature>
<evidence type="ECO:0000259" key="2">
    <source>
        <dbReference type="Pfam" id="PF16561"/>
    </source>
</evidence>
<proteinExistence type="predicted"/>
<dbReference type="CDD" id="cd02859">
    <property type="entry name" value="E_set_AMPKbeta_like_N"/>
    <property type="match status" value="1"/>
</dbReference>
<name>A0ABR1I9W0_9HYPO</name>
<evidence type="ECO:0000313" key="4">
    <source>
        <dbReference type="Proteomes" id="UP001498421"/>
    </source>
</evidence>
<dbReference type="InterPro" id="IPR013783">
    <property type="entry name" value="Ig-like_fold"/>
</dbReference>
<accession>A0ABR1I9W0</accession>